<dbReference type="EMBL" id="UYYB01000134">
    <property type="protein sequence ID" value="VDM65102.1"/>
    <property type="molecule type" value="Genomic_DNA"/>
</dbReference>
<reference evidence="2 3" key="1">
    <citation type="submission" date="2018-11" db="EMBL/GenBank/DDBJ databases">
        <authorList>
            <consortium name="Pathogen Informatics"/>
        </authorList>
    </citation>
    <scope>NUCLEOTIDE SEQUENCE [LARGE SCALE GENOMIC DNA]</scope>
</reference>
<sequence>MDEKVSRASRTEMFKLIKSIPPDPQKKVLSITDVRSPQICFVPIEHWHSDENLRPVRESSKNKLSRYTTDDGVANC</sequence>
<feature type="region of interest" description="Disordered" evidence="1">
    <location>
        <begin position="56"/>
        <end position="76"/>
    </location>
</feature>
<organism evidence="2 3">
    <name type="scientific">Strongylus vulgaris</name>
    <name type="common">Blood worm</name>
    <dbReference type="NCBI Taxonomy" id="40348"/>
    <lineage>
        <taxon>Eukaryota</taxon>
        <taxon>Metazoa</taxon>
        <taxon>Ecdysozoa</taxon>
        <taxon>Nematoda</taxon>
        <taxon>Chromadorea</taxon>
        <taxon>Rhabditida</taxon>
        <taxon>Rhabditina</taxon>
        <taxon>Rhabditomorpha</taxon>
        <taxon>Strongyloidea</taxon>
        <taxon>Strongylidae</taxon>
        <taxon>Strongylus</taxon>
    </lineage>
</organism>
<name>A0A3P7KAR3_STRVU</name>
<dbReference type="Proteomes" id="UP000270094">
    <property type="component" value="Unassembled WGS sequence"/>
</dbReference>
<proteinExistence type="predicted"/>
<dbReference type="AlphaFoldDB" id="A0A3P7KAR3"/>
<evidence type="ECO:0000313" key="3">
    <source>
        <dbReference type="Proteomes" id="UP000270094"/>
    </source>
</evidence>
<evidence type="ECO:0000256" key="1">
    <source>
        <dbReference type="SAM" id="MobiDB-lite"/>
    </source>
</evidence>
<gene>
    <name evidence="2" type="ORF">SVUK_LOCUS100</name>
</gene>
<accession>A0A3P7KAR3</accession>
<keyword evidence="3" id="KW-1185">Reference proteome</keyword>
<evidence type="ECO:0000313" key="2">
    <source>
        <dbReference type="EMBL" id="VDM65102.1"/>
    </source>
</evidence>
<protein>
    <submittedName>
        <fullName evidence="2">Uncharacterized protein</fullName>
    </submittedName>
</protein>